<feature type="transmembrane region" description="Helical" evidence="6">
    <location>
        <begin position="189"/>
        <end position="211"/>
    </location>
</feature>
<evidence type="ECO:0000256" key="4">
    <source>
        <dbReference type="ARBA" id="ARBA00022989"/>
    </source>
</evidence>
<comment type="subcellular location">
    <subcellularLocation>
        <location evidence="1">Cell membrane</location>
        <topology evidence="1">Multi-pass membrane protein</topology>
    </subcellularLocation>
</comment>
<proteinExistence type="predicted"/>
<evidence type="ECO:0000256" key="3">
    <source>
        <dbReference type="ARBA" id="ARBA00022692"/>
    </source>
</evidence>
<feature type="transmembrane region" description="Helical" evidence="6">
    <location>
        <begin position="408"/>
        <end position="427"/>
    </location>
</feature>
<accession>A0A975P5C0</accession>
<feature type="transmembrane region" description="Helical" evidence="6">
    <location>
        <begin position="314"/>
        <end position="338"/>
    </location>
</feature>
<feature type="transmembrane region" description="Helical" evidence="6">
    <location>
        <begin position="379"/>
        <end position="402"/>
    </location>
</feature>
<reference evidence="7 8" key="1">
    <citation type="submission" date="2021-06" db="EMBL/GenBank/DDBJ databases">
        <title>Bradyrhizobium sp. S2-11-4 Genome sequencing.</title>
        <authorList>
            <person name="Jin L."/>
        </authorList>
    </citation>
    <scope>NUCLEOTIDE SEQUENCE [LARGE SCALE GENOMIC DNA]</scope>
    <source>
        <strain evidence="7 8">S2-11-4</strain>
    </source>
</reference>
<dbReference type="Proteomes" id="UP000676951">
    <property type="component" value="Chromosome"/>
</dbReference>
<keyword evidence="5 6" id="KW-0472">Membrane</keyword>
<keyword evidence="8" id="KW-1185">Reference proteome</keyword>
<protein>
    <submittedName>
        <fullName evidence="7">Oligosaccharide flippase family protein</fullName>
    </submittedName>
</protein>
<dbReference type="PANTHER" id="PTHR30250:SF26">
    <property type="entry name" value="PSMA PROTEIN"/>
    <property type="match status" value="1"/>
</dbReference>
<evidence type="ECO:0000256" key="5">
    <source>
        <dbReference type="ARBA" id="ARBA00023136"/>
    </source>
</evidence>
<evidence type="ECO:0000256" key="1">
    <source>
        <dbReference type="ARBA" id="ARBA00004651"/>
    </source>
</evidence>
<dbReference type="GO" id="GO:0005886">
    <property type="term" value="C:plasma membrane"/>
    <property type="evidence" value="ECO:0007669"/>
    <property type="project" value="UniProtKB-SubCell"/>
</dbReference>
<feature type="transmembrane region" description="Helical" evidence="6">
    <location>
        <begin position="472"/>
        <end position="493"/>
    </location>
</feature>
<gene>
    <name evidence="7" type="ORF">KMZ93_09215</name>
</gene>
<feature type="transmembrane region" description="Helical" evidence="6">
    <location>
        <begin position="350"/>
        <end position="372"/>
    </location>
</feature>
<evidence type="ECO:0000313" key="8">
    <source>
        <dbReference type="Proteomes" id="UP000676951"/>
    </source>
</evidence>
<organism evidence="7 8">
    <name type="scientific">Bradyrhizobium sediminis</name>
    <dbReference type="NCBI Taxonomy" id="2840469"/>
    <lineage>
        <taxon>Bacteria</taxon>
        <taxon>Pseudomonadati</taxon>
        <taxon>Pseudomonadota</taxon>
        <taxon>Alphaproteobacteria</taxon>
        <taxon>Hyphomicrobiales</taxon>
        <taxon>Nitrobacteraceae</taxon>
        <taxon>Bradyrhizobium</taxon>
    </lineage>
</organism>
<sequence>MAEMAAQKSSSHLVGNSAWNASAFLVSVGLNLIILPFVLFRLGAGVFGVASLVAACIAPALAFSSALALSTTRELTQRLAASERDDARRFFATALFLAGAGGGAIAITLSLAGPPVASHLFGLEGAIANDLPFAFLFGSLGWLCQCVSMVFLALFTARQDYGRLAAITMATALVSTLSMLVLVPRWPQASTFLGCQALGFATALLTAFAISRHTVAEWVARPGLHRAPLGDLLRLGGWQFAAQGGGLIANQVDRYLLGAFLAPQFAGYYTIAQRLEEAVYIGVLKIGEILFPFFSSLQEESNDRIADLLFRSAWVLNLLAASVLGALIPVAGPLLQAWTGREVAAETQGLLVLLAVAGMLGCASNVFAFYLLANGRSRASALISIVTAVVTLATSSLALPYFGWKAAGWSACLGMIAQIVITMVLLRRSFSLLAMWPRMAHFVFLPLGTGIVTALALRYFVAEGLFDLARQWWLVGVSYGLAAGVIFVVVVAVSTMGPYGATCWQDLRVIAGRFLPGRLV</sequence>
<keyword evidence="2" id="KW-1003">Cell membrane</keyword>
<dbReference type="InterPro" id="IPR050833">
    <property type="entry name" value="Poly_Biosynth_Transport"/>
</dbReference>
<feature type="transmembrane region" description="Helical" evidence="6">
    <location>
        <begin position="21"/>
        <end position="40"/>
    </location>
</feature>
<feature type="transmembrane region" description="Helical" evidence="6">
    <location>
        <begin position="133"/>
        <end position="157"/>
    </location>
</feature>
<evidence type="ECO:0000256" key="6">
    <source>
        <dbReference type="SAM" id="Phobius"/>
    </source>
</evidence>
<feature type="transmembrane region" description="Helical" evidence="6">
    <location>
        <begin position="439"/>
        <end position="460"/>
    </location>
</feature>
<dbReference type="Pfam" id="PF13440">
    <property type="entry name" value="Polysacc_synt_3"/>
    <property type="match status" value="1"/>
</dbReference>
<evidence type="ECO:0000313" key="7">
    <source>
        <dbReference type="EMBL" id="QWG25909.1"/>
    </source>
</evidence>
<dbReference type="AlphaFoldDB" id="A0A975P5C0"/>
<dbReference type="EMBL" id="CP076136">
    <property type="protein sequence ID" value="QWG25909.1"/>
    <property type="molecule type" value="Genomic_DNA"/>
</dbReference>
<keyword evidence="4 6" id="KW-1133">Transmembrane helix</keyword>
<feature type="transmembrane region" description="Helical" evidence="6">
    <location>
        <begin position="164"/>
        <end position="183"/>
    </location>
</feature>
<name>A0A975P5C0_9BRAD</name>
<dbReference type="PANTHER" id="PTHR30250">
    <property type="entry name" value="PST FAMILY PREDICTED COLANIC ACID TRANSPORTER"/>
    <property type="match status" value="1"/>
</dbReference>
<feature type="transmembrane region" description="Helical" evidence="6">
    <location>
        <begin position="46"/>
        <end position="69"/>
    </location>
</feature>
<evidence type="ECO:0000256" key="2">
    <source>
        <dbReference type="ARBA" id="ARBA00022475"/>
    </source>
</evidence>
<keyword evidence="3 6" id="KW-0812">Transmembrane</keyword>
<feature type="transmembrane region" description="Helical" evidence="6">
    <location>
        <begin position="90"/>
        <end position="113"/>
    </location>
</feature>